<dbReference type="RefSeq" id="WP_025695078.1">
    <property type="nucleotide sequence ID" value="NZ_ASQQ01000240.1"/>
</dbReference>
<sequence length="75" mass="8918">MDANKRKERLYILLQRQKAKEQKQVFDTLFEECIAALGDGTIIYSEKKTEEIYELFDNDIDERCISYGVMVQTQY</sequence>
<dbReference type="AlphaFoldDB" id="A0A0F7FCS8"/>
<name>A0A0F7FCS8_PAEDU</name>
<evidence type="ECO:0000313" key="2">
    <source>
        <dbReference type="Proteomes" id="UP000034189"/>
    </source>
</evidence>
<reference evidence="1 2" key="1">
    <citation type="submission" date="2015-03" db="EMBL/GenBank/DDBJ databases">
        <authorList>
            <person name="Abdul Halim M."/>
        </authorList>
    </citation>
    <scope>NUCLEOTIDE SEQUENCE [LARGE SCALE GENOMIC DNA]</scope>
    <source>
        <strain evidence="1 2">ATCC 35681</strain>
    </source>
</reference>
<reference evidence="1 2" key="2">
    <citation type="journal article" date="2016" name="Genome Announc.">
        <title>Genome Sequence of a Gram-Positive Diazotroph, Paenibacillus durus Type Strain ATCC 35681.</title>
        <authorList>
            <person name="Halim M.A."/>
            <person name="Rahman A.Y."/>
            <person name="Sim K.S."/>
            <person name="Yam H.C."/>
            <person name="Rahim A.A."/>
            <person name="Ghazali A.H."/>
            <person name="Najimudin N."/>
        </authorList>
    </citation>
    <scope>NUCLEOTIDE SEQUENCE [LARGE SCALE GENOMIC DNA]</scope>
    <source>
        <strain evidence="1 2">ATCC 35681</strain>
    </source>
</reference>
<proteinExistence type="predicted"/>
<evidence type="ECO:0000313" key="1">
    <source>
        <dbReference type="EMBL" id="AKG36175.1"/>
    </source>
</evidence>
<dbReference type="HOGENOM" id="CLU_2667607_0_0_9"/>
<gene>
    <name evidence="1" type="ORF">VK70_17725</name>
</gene>
<dbReference type="OrthoDB" id="6565706at2"/>
<dbReference type="PATRIC" id="fig|1333534.5.peg.3906"/>
<dbReference type="Proteomes" id="UP000034189">
    <property type="component" value="Chromosome"/>
</dbReference>
<dbReference type="EMBL" id="CP011114">
    <property type="protein sequence ID" value="AKG36175.1"/>
    <property type="molecule type" value="Genomic_DNA"/>
</dbReference>
<organism evidence="1 2">
    <name type="scientific">Paenibacillus durus ATCC 35681</name>
    <dbReference type="NCBI Taxonomy" id="1333534"/>
    <lineage>
        <taxon>Bacteria</taxon>
        <taxon>Bacillati</taxon>
        <taxon>Bacillota</taxon>
        <taxon>Bacilli</taxon>
        <taxon>Bacillales</taxon>
        <taxon>Paenibacillaceae</taxon>
        <taxon>Paenibacillus</taxon>
    </lineage>
</organism>
<protein>
    <submittedName>
        <fullName evidence="1">Uncharacterized protein</fullName>
    </submittedName>
</protein>
<accession>A0A0F7FCS8</accession>